<keyword evidence="3" id="KW-1185">Reference proteome</keyword>
<organism evidence="2 3">
    <name type="scientific">Pseudonocardia sediminis</name>
    <dbReference type="NCBI Taxonomy" id="1397368"/>
    <lineage>
        <taxon>Bacteria</taxon>
        <taxon>Bacillati</taxon>
        <taxon>Actinomycetota</taxon>
        <taxon>Actinomycetes</taxon>
        <taxon>Pseudonocardiales</taxon>
        <taxon>Pseudonocardiaceae</taxon>
        <taxon>Pseudonocardia</taxon>
    </lineage>
</organism>
<comment type="caution">
    <text evidence="2">The sequence shown here is derived from an EMBL/GenBank/DDBJ whole genome shotgun (WGS) entry which is preliminary data.</text>
</comment>
<gene>
    <name evidence="2" type="ORF">EV383_3155</name>
</gene>
<dbReference type="EMBL" id="SHKL01000001">
    <property type="protein sequence ID" value="RZT86263.1"/>
    <property type="molecule type" value="Genomic_DNA"/>
</dbReference>
<feature type="transmembrane region" description="Helical" evidence="1">
    <location>
        <begin position="39"/>
        <end position="59"/>
    </location>
</feature>
<name>A0A4Q7V102_PSEST</name>
<evidence type="ECO:0000313" key="2">
    <source>
        <dbReference type="EMBL" id="RZT86263.1"/>
    </source>
</evidence>
<protein>
    <submittedName>
        <fullName evidence="2">Uncharacterized protein</fullName>
    </submittedName>
</protein>
<evidence type="ECO:0000313" key="3">
    <source>
        <dbReference type="Proteomes" id="UP000291591"/>
    </source>
</evidence>
<keyword evidence="1" id="KW-0812">Transmembrane</keyword>
<keyword evidence="1" id="KW-0472">Membrane</keyword>
<evidence type="ECO:0000256" key="1">
    <source>
        <dbReference type="SAM" id="Phobius"/>
    </source>
</evidence>
<reference evidence="2 3" key="1">
    <citation type="submission" date="2019-02" db="EMBL/GenBank/DDBJ databases">
        <title>Sequencing the genomes of 1000 actinobacteria strains.</title>
        <authorList>
            <person name="Klenk H.-P."/>
        </authorList>
    </citation>
    <scope>NUCLEOTIDE SEQUENCE [LARGE SCALE GENOMIC DNA]</scope>
    <source>
        <strain evidence="2 3">DSM 45779</strain>
    </source>
</reference>
<accession>A0A4Q7V102</accession>
<sequence>MAVPALAAGTALGVAVLGALVTATIVGPVATGFVDAARVSWVVMCGCGLLVVVLALVTTGRWARGTAERLAVLFDVDVPAPVATAR</sequence>
<keyword evidence="1" id="KW-1133">Transmembrane helix</keyword>
<proteinExistence type="predicted"/>
<dbReference type="AlphaFoldDB" id="A0A4Q7V102"/>
<dbReference type="Proteomes" id="UP000291591">
    <property type="component" value="Unassembled WGS sequence"/>
</dbReference>